<evidence type="ECO:0000313" key="3">
    <source>
        <dbReference type="Proteomes" id="UP000001942"/>
    </source>
</evidence>
<feature type="transmembrane region" description="Helical" evidence="1">
    <location>
        <begin position="22"/>
        <end position="41"/>
    </location>
</feature>
<accession>Q2GCX6</accession>
<dbReference type="HOGENOM" id="CLU_2899550_0_0_5"/>
<proteinExistence type="predicted"/>
<evidence type="ECO:0000313" key="2">
    <source>
        <dbReference type="EMBL" id="ABD46225.1"/>
    </source>
</evidence>
<organism evidence="2 3">
    <name type="scientific">Ehrlichia sennetsu (strain ATCC VR-367 / Miyayama)</name>
    <name type="common">Neorickettsia sennetsu</name>
    <dbReference type="NCBI Taxonomy" id="222891"/>
    <lineage>
        <taxon>Bacteria</taxon>
        <taxon>Pseudomonadati</taxon>
        <taxon>Pseudomonadota</taxon>
        <taxon>Alphaproteobacteria</taxon>
        <taxon>Rickettsiales</taxon>
        <taxon>Anaplasmataceae</taxon>
        <taxon>Ehrlichia</taxon>
    </lineage>
</organism>
<keyword evidence="1" id="KW-0812">Transmembrane</keyword>
<reference evidence="2 3" key="1">
    <citation type="journal article" date="2006" name="PLoS Genet.">
        <title>Comparative genomics of emerging human ehrlichiosis agents.</title>
        <authorList>
            <person name="Dunning Hotopp J.C."/>
            <person name="Lin M."/>
            <person name="Madupu R."/>
            <person name="Crabtree J."/>
            <person name="Angiuoli S.V."/>
            <person name="Eisen J.A."/>
            <person name="Seshadri R."/>
            <person name="Ren Q."/>
            <person name="Wu M."/>
            <person name="Utterback T.R."/>
            <person name="Smith S."/>
            <person name="Lewis M."/>
            <person name="Khouri H."/>
            <person name="Zhang C."/>
            <person name="Niu H."/>
            <person name="Lin Q."/>
            <person name="Ohashi N."/>
            <person name="Zhi N."/>
            <person name="Nelson W."/>
            <person name="Brinkac L.M."/>
            <person name="Dodson R.J."/>
            <person name="Rosovitz M.J."/>
            <person name="Sundaram J."/>
            <person name="Daugherty S.C."/>
            <person name="Davidsen T."/>
            <person name="Durkin A.S."/>
            <person name="Gwinn M."/>
            <person name="Haft D.H."/>
            <person name="Selengut J.D."/>
            <person name="Sullivan S.A."/>
            <person name="Zafar N."/>
            <person name="Zhou L."/>
            <person name="Benahmed F."/>
            <person name="Forberger H."/>
            <person name="Halpin R."/>
            <person name="Mulligan S."/>
            <person name="Robinson J."/>
            <person name="White O."/>
            <person name="Rikihisa Y."/>
            <person name="Tettelin H."/>
        </authorList>
    </citation>
    <scope>NUCLEOTIDE SEQUENCE [LARGE SCALE GENOMIC DNA]</scope>
    <source>
        <strain evidence="3">ATCC VR-367 / Miyayama</strain>
    </source>
</reference>
<name>Q2GCX6_EHRS3</name>
<dbReference type="AlphaFoldDB" id="Q2GCX6"/>
<dbReference type="KEGG" id="nse:NSE_0795"/>
<dbReference type="EMBL" id="CP000237">
    <property type="protein sequence ID" value="ABD46225.1"/>
    <property type="molecule type" value="Genomic_DNA"/>
</dbReference>
<dbReference type="STRING" id="222891.NSE_0795"/>
<keyword evidence="1" id="KW-1133">Transmembrane helix</keyword>
<protein>
    <submittedName>
        <fullName evidence="2">Uncharacterized protein</fullName>
    </submittedName>
</protein>
<keyword evidence="1" id="KW-0472">Membrane</keyword>
<dbReference type="Proteomes" id="UP000001942">
    <property type="component" value="Chromosome"/>
</dbReference>
<gene>
    <name evidence="2" type="ordered locus">NSE_0795</name>
</gene>
<keyword evidence="3" id="KW-1185">Reference proteome</keyword>
<sequence length="62" mass="7092">MWGFAMCDTYIMFRILFFEVDANYALSVSGTVGVLSILLSLDTGMVLCNKNIVLRNNFFRFI</sequence>
<evidence type="ECO:0000256" key="1">
    <source>
        <dbReference type="SAM" id="Phobius"/>
    </source>
</evidence>